<dbReference type="EMBL" id="AP014598">
    <property type="protein sequence ID" value="BAU18990.1"/>
    <property type="molecule type" value="Genomic_DNA"/>
</dbReference>
<sequence length="53" mass="5892">MEVNYPKRTPLQVDASIASTLDIGKVCLCNTNRSLYHKDPCPEGGDELLQSRN</sequence>
<dbReference type="EMBL" id="AP014598">
    <property type="protein sequence ID" value="BAU18772.1"/>
    <property type="molecule type" value="Genomic_DNA"/>
</dbReference>
<evidence type="ECO:0000313" key="3">
    <source>
        <dbReference type="Proteomes" id="UP000217431"/>
    </source>
</evidence>
<accession>A0A0T7APH5</accession>
<proteinExistence type="predicted"/>
<evidence type="ECO:0000313" key="1">
    <source>
        <dbReference type="EMBL" id="BAU18772.1"/>
    </source>
</evidence>
<reference evidence="2 3" key="1">
    <citation type="journal article" date="2016" name="DNA Res.">
        <title>The complete genome sequencing of Prevotella intermedia strain OMA14 and a subsequent fine-scale, intra-species genomic comparison reveal an unusual amplification of conjugative and mobile transposons and identify a novel Prevotella-lineage-specific repeat.</title>
        <authorList>
            <person name="Naito M."/>
            <person name="Ogura Y."/>
            <person name="Itoh T."/>
            <person name="Shoji M."/>
            <person name="Okamoto M."/>
            <person name="Hayashi T."/>
            <person name="Nakayama K."/>
        </authorList>
    </citation>
    <scope>NUCLEOTIDE SEQUENCE [LARGE SCALE GENOMIC DNA]</scope>
    <source>
        <strain evidence="2 3">OMA14</strain>
    </source>
</reference>
<organism evidence="2 3">
    <name type="scientific">Prevotella intermedia</name>
    <dbReference type="NCBI Taxonomy" id="28131"/>
    <lineage>
        <taxon>Bacteria</taxon>
        <taxon>Pseudomonadati</taxon>
        <taxon>Bacteroidota</taxon>
        <taxon>Bacteroidia</taxon>
        <taxon>Bacteroidales</taxon>
        <taxon>Prevotellaceae</taxon>
        <taxon>Prevotella</taxon>
    </lineage>
</organism>
<evidence type="ECO:0000313" key="2">
    <source>
        <dbReference type="EMBL" id="BAU18990.1"/>
    </source>
</evidence>
<name>A0A0T7APH5_PREIN</name>
<dbReference type="AlphaFoldDB" id="A0A0T7APH5"/>
<gene>
    <name evidence="1" type="ORF">PIOMA14_II_0267</name>
    <name evidence="2" type="ORF">PIOMA14_II_0485</name>
</gene>
<protein>
    <submittedName>
        <fullName evidence="2">Uncharacterized protein</fullName>
    </submittedName>
</protein>
<dbReference type="Proteomes" id="UP000217431">
    <property type="component" value="Chromosome II"/>
</dbReference>